<dbReference type="Proteomes" id="UP001646157">
    <property type="component" value="Unassembled WGS sequence"/>
</dbReference>
<dbReference type="EMBL" id="JAFBDZ010000002">
    <property type="protein sequence ID" value="MBM7585954.1"/>
    <property type="molecule type" value="Genomic_DNA"/>
</dbReference>
<keyword evidence="1" id="KW-1133">Transmembrane helix</keyword>
<name>A0ABS2NDQ6_9BACI</name>
<feature type="transmembrane region" description="Helical" evidence="1">
    <location>
        <begin position="177"/>
        <end position="195"/>
    </location>
</feature>
<dbReference type="Pfam" id="PF04854">
    <property type="entry name" value="DUF624"/>
    <property type="match status" value="1"/>
</dbReference>
<keyword evidence="1" id="KW-0812">Transmembrane</keyword>
<dbReference type="InterPro" id="IPR006938">
    <property type="entry name" value="DUF624"/>
</dbReference>
<feature type="transmembrane region" description="Helical" evidence="1">
    <location>
        <begin position="107"/>
        <end position="134"/>
    </location>
</feature>
<keyword evidence="1" id="KW-0472">Membrane</keyword>
<gene>
    <name evidence="2" type="ORF">JOC86_002496</name>
</gene>
<keyword evidence="3" id="KW-1185">Reference proteome</keyword>
<feature type="transmembrane region" description="Helical" evidence="1">
    <location>
        <begin position="146"/>
        <end position="171"/>
    </location>
</feature>
<protein>
    <submittedName>
        <fullName evidence="2">Membrane protein YesL</fullName>
    </submittedName>
</protein>
<evidence type="ECO:0000256" key="1">
    <source>
        <dbReference type="SAM" id="Phobius"/>
    </source>
</evidence>
<dbReference type="RefSeq" id="WP_205172878.1">
    <property type="nucleotide sequence ID" value="NZ_JAFBDZ010000002.1"/>
</dbReference>
<accession>A0ABS2NDQ6</accession>
<feature type="transmembrane region" description="Helical" evidence="1">
    <location>
        <begin position="74"/>
        <end position="95"/>
    </location>
</feature>
<feature type="transmembrane region" description="Helical" evidence="1">
    <location>
        <begin position="20"/>
        <end position="53"/>
    </location>
</feature>
<evidence type="ECO:0000313" key="2">
    <source>
        <dbReference type="EMBL" id="MBM7585954.1"/>
    </source>
</evidence>
<proteinExistence type="predicted"/>
<organism evidence="2 3">
    <name type="scientific">Rossellomorea pakistanensis</name>
    <dbReference type="NCBI Taxonomy" id="992288"/>
    <lineage>
        <taxon>Bacteria</taxon>
        <taxon>Bacillati</taxon>
        <taxon>Bacillota</taxon>
        <taxon>Bacilli</taxon>
        <taxon>Bacillales</taxon>
        <taxon>Bacillaceae</taxon>
        <taxon>Rossellomorea</taxon>
    </lineage>
</organism>
<evidence type="ECO:0000313" key="3">
    <source>
        <dbReference type="Proteomes" id="UP001646157"/>
    </source>
</evidence>
<reference evidence="2 3" key="1">
    <citation type="submission" date="2021-01" db="EMBL/GenBank/DDBJ databases">
        <title>Genomic Encyclopedia of Type Strains, Phase IV (KMG-IV): sequencing the most valuable type-strain genomes for metagenomic binning, comparative biology and taxonomic classification.</title>
        <authorList>
            <person name="Goeker M."/>
        </authorList>
    </citation>
    <scope>NUCLEOTIDE SEQUENCE [LARGE SCALE GENOMIC DNA]</scope>
    <source>
        <strain evidence="2 3">DSM 24834</strain>
    </source>
</reference>
<sequence>MNVLMERFYRFSEIIMKIALFQILWFVFSLCGLFILGILPATVGLYTVIRKWLMGNEGNRSLMKIYWRTFRKEFWKANAYGFALFSISFLLYLNFSLIKFTEGLFHISLLVGLCTLSILFIILVIYFFPVYVHFRLKKWTQYFTMSLLVGISFPFHTMAMLIGGIVLYMLFMWIPGLIPFFCVSMFALLFMWMTLKVFSRMQDHLTANRKNVEGFSNTAIPSKNMMNE</sequence>
<comment type="caution">
    <text evidence="2">The sequence shown here is derived from an EMBL/GenBank/DDBJ whole genome shotgun (WGS) entry which is preliminary data.</text>
</comment>